<sequence>MDRIGLRGGWIWRSSAISVSEVAAARKEDGGLISSASGNWGGWIRPNGQTRYHSGEQNSYSEERNR</sequence>
<evidence type="ECO:0000256" key="1">
    <source>
        <dbReference type="SAM" id="MobiDB-lite"/>
    </source>
</evidence>
<dbReference type="EMBL" id="SPHZ02000003">
    <property type="protein sequence ID" value="KAF0922843.1"/>
    <property type="molecule type" value="Genomic_DNA"/>
</dbReference>
<name>A0A6G1EFW6_9ORYZ</name>
<protein>
    <submittedName>
        <fullName evidence="2">Uncharacterized protein</fullName>
    </submittedName>
</protein>
<accession>A0A6G1EFW6</accession>
<gene>
    <name evidence="2" type="ORF">E2562_002093</name>
</gene>
<feature type="region of interest" description="Disordered" evidence="1">
    <location>
        <begin position="31"/>
        <end position="66"/>
    </location>
</feature>
<comment type="caution">
    <text evidence="2">The sequence shown here is derived from an EMBL/GenBank/DDBJ whole genome shotgun (WGS) entry which is preliminary data.</text>
</comment>
<dbReference type="AlphaFoldDB" id="A0A6G1EFW6"/>
<reference evidence="2 3" key="1">
    <citation type="submission" date="2019-11" db="EMBL/GenBank/DDBJ databases">
        <title>Whole genome sequence of Oryza granulata.</title>
        <authorList>
            <person name="Li W."/>
        </authorList>
    </citation>
    <scope>NUCLEOTIDE SEQUENCE [LARGE SCALE GENOMIC DNA]</scope>
    <source>
        <strain evidence="3">cv. Menghai</strain>
        <tissue evidence="2">Leaf</tissue>
    </source>
</reference>
<dbReference type="Proteomes" id="UP000479710">
    <property type="component" value="Unassembled WGS sequence"/>
</dbReference>
<organism evidence="2 3">
    <name type="scientific">Oryza meyeriana var. granulata</name>
    <dbReference type="NCBI Taxonomy" id="110450"/>
    <lineage>
        <taxon>Eukaryota</taxon>
        <taxon>Viridiplantae</taxon>
        <taxon>Streptophyta</taxon>
        <taxon>Embryophyta</taxon>
        <taxon>Tracheophyta</taxon>
        <taxon>Spermatophyta</taxon>
        <taxon>Magnoliopsida</taxon>
        <taxon>Liliopsida</taxon>
        <taxon>Poales</taxon>
        <taxon>Poaceae</taxon>
        <taxon>BOP clade</taxon>
        <taxon>Oryzoideae</taxon>
        <taxon>Oryzeae</taxon>
        <taxon>Oryzinae</taxon>
        <taxon>Oryza</taxon>
        <taxon>Oryza meyeriana</taxon>
    </lineage>
</organism>
<feature type="compositionally biased region" description="Polar residues" evidence="1">
    <location>
        <begin position="47"/>
        <end position="60"/>
    </location>
</feature>
<evidence type="ECO:0000313" key="3">
    <source>
        <dbReference type="Proteomes" id="UP000479710"/>
    </source>
</evidence>
<keyword evidence="3" id="KW-1185">Reference proteome</keyword>
<proteinExistence type="predicted"/>
<evidence type="ECO:0000313" key="2">
    <source>
        <dbReference type="EMBL" id="KAF0922843.1"/>
    </source>
</evidence>